<dbReference type="OrthoDB" id="5775818at2759"/>
<sequence length="155" mass="17892">MRFLKNSKMRWSVQLLGNLNKPHWNRRVWEIGYRGSPLPAKKATGRPDFPVRPANVASLRRRLLIEHNVMLQIAKPYLSKEVCTNYFASEGVSNLDELKEKNEQLAELRKMPGKPKITQGAKRIVMKNANVGNNLHQHATIEDSLKALLVRNRWD</sequence>
<proteinExistence type="predicted"/>
<organism evidence="1 2">
    <name type="scientific">Diploscapter pachys</name>
    <dbReference type="NCBI Taxonomy" id="2018661"/>
    <lineage>
        <taxon>Eukaryota</taxon>
        <taxon>Metazoa</taxon>
        <taxon>Ecdysozoa</taxon>
        <taxon>Nematoda</taxon>
        <taxon>Chromadorea</taxon>
        <taxon>Rhabditida</taxon>
        <taxon>Rhabditina</taxon>
        <taxon>Rhabditomorpha</taxon>
        <taxon>Rhabditoidea</taxon>
        <taxon>Rhabditidae</taxon>
        <taxon>Diploscapter</taxon>
    </lineage>
</organism>
<dbReference type="Proteomes" id="UP000218231">
    <property type="component" value="Unassembled WGS sequence"/>
</dbReference>
<keyword evidence="2" id="KW-1185">Reference proteome</keyword>
<reference evidence="1 2" key="1">
    <citation type="journal article" date="2017" name="Curr. Biol.">
        <title>Genome architecture and evolution of a unichromosomal asexual nematode.</title>
        <authorList>
            <person name="Fradin H."/>
            <person name="Zegar C."/>
            <person name="Gutwein M."/>
            <person name="Lucas J."/>
            <person name="Kovtun M."/>
            <person name="Corcoran D."/>
            <person name="Baugh L.R."/>
            <person name="Kiontke K."/>
            <person name="Gunsalus K."/>
            <person name="Fitch D.H."/>
            <person name="Piano F."/>
        </authorList>
    </citation>
    <scope>NUCLEOTIDE SEQUENCE [LARGE SCALE GENOMIC DNA]</scope>
    <source>
        <strain evidence="1">PF1309</strain>
    </source>
</reference>
<evidence type="ECO:0000313" key="1">
    <source>
        <dbReference type="EMBL" id="PAV68935.1"/>
    </source>
</evidence>
<name>A0A2A2K4U8_9BILA</name>
<protein>
    <submittedName>
        <fullName evidence="1">Uncharacterized protein</fullName>
    </submittedName>
</protein>
<comment type="caution">
    <text evidence="1">The sequence shown here is derived from an EMBL/GenBank/DDBJ whole genome shotgun (WGS) entry which is preliminary data.</text>
</comment>
<accession>A0A2A2K4U8</accession>
<evidence type="ECO:0000313" key="2">
    <source>
        <dbReference type="Proteomes" id="UP000218231"/>
    </source>
</evidence>
<gene>
    <name evidence="1" type="ORF">WR25_02135</name>
</gene>
<dbReference type="EMBL" id="LIAE01009660">
    <property type="protein sequence ID" value="PAV68935.1"/>
    <property type="molecule type" value="Genomic_DNA"/>
</dbReference>
<dbReference type="AlphaFoldDB" id="A0A2A2K4U8"/>